<dbReference type="Proteomes" id="UP000243200">
    <property type="component" value="Chromosome 12"/>
</dbReference>
<reference evidence="3 4" key="1">
    <citation type="submission" date="2016-06" db="EMBL/GenBank/DDBJ databases">
        <authorList>
            <consortium name="Pathogen Informatics"/>
        </authorList>
    </citation>
    <scope>NUCLEOTIDE SEQUENCE [LARGE SCALE GENOMIC DNA]</scope>
    <source>
        <strain evidence="3">PowCR01</strain>
    </source>
</reference>
<evidence type="ECO:0000256" key="1">
    <source>
        <dbReference type="ARBA" id="ARBA00009005"/>
    </source>
</evidence>
<sequence length="1881" mass="216963">MNAKINSMNTYSPLYSSYENINIYKQNRKHNDEDYETSTANISCDSKGRILVKDSENEVKNTINKNRLFSSHTIKNIRKHENMQNIFRRNGMKEESSLFKNDREGKNVINDSSIPTKKILNPINAINFGSHLRPKNGNCVHERLYCGTMGKGNSGIYFTEKGNVNGDSADGTRKNHNHIGNSNRIRGVDANAANEPSSNCMSNNSTYRVHNAHSNRNLFYEYNRNVYDHYNRIALDQYNRQVLDHYNQNFKNHRFSSFDNNYSVGNKNSAFLDEHIPINFYSNNNNKLKNYISYYSDFPNVPFIPKNDVHKCSSLHLLKPTKNSDQSFAKNIFKIFNRKKDTNKNMIHSFNSSEFLPEAEKRARNTSINKSTVSSFSYKKKISNNDTSNTKSEGNNTLNRIYNFIFPSNNKRTQKKKMEAMKEIDKYNIPHNIFHNNLPHKNSTYYIVDSKSKEKLGICVDNNSASCNHVGGTPFSVIHSIPYNGNSNSAVLTCNRNNEKAYNIPPYDAYVIPEIAKAGSSINAKRKEAYPFFRNHKSFAKSSNGKNESILKNTYCDDRHKYHEKIITNIYQFTGGKTHKQHNVQNGLKGGNKIVNGQNYSSYNTHNLHMYNGKLGLPKEHTNLQMGVTENSNRVNGQGNDLKQNGFVKNENEKKTTPIGSTNFPINLNNTYIKREADGSSTKHAHSVSDIKRIPTESCSKHAQSMSDIRRVPTFNDSKYLHTPNISTQKQSIPKDVTGVSSKQFTYNNKVKIMNDSDKNNVKQNVYNYSTIIQNNFINNSEKKSKSLLNIKNENNVQSGNDTNLAFINVNKYINNIFKTNSNVPDGSVEEEGQLISKQEKRRNNHEISSLNTMNKEDGNVNYYSTNNHCVGKMGNIPYDGDVHCDEIPCISLGRNPIMHNESRLRELEKKHGIINTPNVYTYNNNTHGINEYTKRFIKKCVLNKFVYERNKDEEGNDGKNEPISIDSNVCKNEIQVPFAHGNISDNPIVKLITRNKKMEKNEEYTNCMRRLTTNSCSIMREGGNLVINNAPCESEKHFPTNSLVKNEIKKGSIHSVLMNRNGYIHSVVSSMDGENPSFAKKNYNNDQTNQVQEKDIHCRNVNYKSVNQSSCITNDNLLYEEGKKHNPKKNKIEVKANNIQAKVYDKREKNKVSKNEQYNMDEILFLKSKVYEELNTFLKCLNSLAKNKKLYEKLRKCKNRVYKGELPRGEPMEQLREKLGNDLADILAEELGEVLTKKLADKLGGKSEKSYSDVSESYYTMKNSHLSSFMCNENISQDCLDMKKENSGTNNSELLNSASNHMLAVNKMEIIKNKICGNKTLKNRTSIHFKDIEMGKKIPEQSEENKKEQKKKKDNVHFSIYNDMNLYQVDTRTDIRNSKKENKSKETITDKYTLSEIESPNIAKKKALIITLNYGGLLEGCINDTIQMCDLLLGTFHFNELILLNDCNFCYKNFVTQKAKKKNIINNLHDFIINSNNGDILFFYFCGYSIKLIDSKFSEQNNFALLPQDYSKNNYIYSNEIYNIIKKLEGGKQLCIIFDTTYTSYFIPIYTSITYNKNINTTEISRNNYFSSSSKKHVYSLKTFGKIRDRHVESVYMENLKKSPFHEVPEHGGDKKKALQDTLVPSIFFFSPDVSDRNNFELLIKNKVRGVLTYCIGKAVELLKRNFSYHDLFVVASQLLVTIKKEYKIKYIKFKLSFSNEHSPDDIKFLSHESLFLYKKKKLEEPLWKPSLRLNNLNEYMKNIYQPKEKKIQPAFVKKCLIIFIKDIKFCAHTKIDISIEYFVSSFVKTKNVNILYVRRNNTKSQKVVRDKIFFLEYIILNISDVEDAKIYVELFKKKKKNYFVARSVFRIKNTDGRFSLTDEKKNIIGIIDLNIKCVS</sequence>
<protein>
    <submittedName>
        <fullName evidence="3">Cleavage and polyadenylation specificity factor subunit 3, putative</fullName>
    </submittedName>
</protein>
<feature type="region of interest" description="Disordered" evidence="2">
    <location>
        <begin position="1333"/>
        <end position="1355"/>
    </location>
</feature>
<dbReference type="VEuPathDB" id="PlasmoDB:POWCR01_120069500"/>
<dbReference type="GO" id="GO:0005737">
    <property type="term" value="C:cytoplasm"/>
    <property type="evidence" value="ECO:0007669"/>
    <property type="project" value="TreeGrafter"/>
</dbReference>
<evidence type="ECO:0000256" key="2">
    <source>
        <dbReference type="SAM" id="MobiDB-lite"/>
    </source>
</evidence>
<name>A0A1C3KWE0_PLAOA</name>
<gene>
    <name evidence="3" type="primary">CPSF3</name>
    <name evidence="3" type="ORF">POWCR01_120069500</name>
</gene>
<evidence type="ECO:0000313" key="4">
    <source>
        <dbReference type="Proteomes" id="UP000243200"/>
    </source>
</evidence>
<dbReference type="InterPro" id="IPR050452">
    <property type="entry name" value="Metacaspase"/>
</dbReference>
<feature type="compositionally biased region" description="Basic and acidic residues" evidence="2">
    <location>
        <begin position="1333"/>
        <end position="1348"/>
    </location>
</feature>
<dbReference type="EMBL" id="LT594516">
    <property type="protein sequence ID" value="SBT78534.1"/>
    <property type="molecule type" value="Genomic_DNA"/>
</dbReference>
<dbReference type="GO" id="GO:0004197">
    <property type="term" value="F:cysteine-type endopeptidase activity"/>
    <property type="evidence" value="ECO:0007669"/>
    <property type="project" value="TreeGrafter"/>
</dbReference>
<dbReference type="PANTHER" id="PTHR48104:SF30">
    <property type="entry name" value="METACASPASE-1"/>
    <property type="match status" value="1"/>
</dbReference>
<organism evidence="3 4">
    <name type="scientific">Plasmodium ovale</name>
    <name type="common">malaria parasite P. ovale</name>
    <dbReference type="NCBI Taxonomy" id="36330"/>
    <lineage>
        <taxon>Eukaryota</taxon>
        <taxon>Sar</taxon>
        <taxon>Alveolata</taxon>
        <taxon>Apicomplexa</taxon>
        <taxon>Aconoidasida</taxon>
        <taxon>Haemosporida</taxon>
        <taxon>Plasmodiidae</taxon>
        <taxon>Plasmodium</taxon>
        <taxon>Plasmodium (Plasmodium)</taxon>
    </lineage>
</organism>
<dbReference type="PANTHER" id="PTHR48104">
    <property type="entry name" value="METACASPASE-4"/>
    <property type="match status" value="1"/>
</dbReference>
<dbReference type="Gene3D" id="3.40.50.12660">
    <property type="match status" value="1"/>
</dbReference>
<dbReference type="VEuPathDB" id="PlasmoDB:PocGH01_12076400"/>
<accession>A0A1C3KWE0</accession>
<dbReference type="OrthoDB" id="3223806at2759"/>
<proteinExistence type="inferred from homology"/>
<dbReference type="GO" id="GO:0006508">
    <property type="term" value="P:proteolysis"/>
    <property type="evidence" value="ECO:0007669"/>
    <property type="project" value="TreeGrafter"/>
</dbReference>
<evidence type="ECO:0000313" key="3">
    <source>
        <dbReference type="EMBL" id="SBT78534.1"/>
    </source>
</evidence>
<comment type="similarity">
    <text evidence="1">Belongs to the peptidase C14B family.</text>
</comment>